<feature type="transmembrane region" description="Helical" evidence="1">
    <location>
        <begin position="40"/>
        <end position="58"/>
    </location>
</feature>
<evidence type="ECO:0000313" key="3">
    <source>
        <dbReference type="Proteomes" id="UP000053859"/>
    </source>
</evidence>
<reference evidence="2" key="1">
    <citation type="journal article" date="2015" name="Genome Announc.">
        <title>Draft Genome Sequence of Thiostrepton-Producing Streptomyces azureus ATCC 14921.</title>
        <authorList>
            <person name="Sakihara K."/>
            <person name="Maeda J."/>
            <person name="Tashiro K."/>
            <person name="Fujino Y."/>
            <person name="Kuhara S."/>
            <person name="Ohshima T."/>
            <person name="Ogata S."/>
            <person name="Doi K."/>
        </authorList>
    </citation>
    <scope>NUCLEOTIDE SEQUENCE [LARGE SCALE GENOMIC DNA]</scope>
    <source>
        <strain evidence="2">ATCC14921</strain>
    </source>
</reference>
<keyword evidence="1" id="KW-0812">Transmembrane</keyword>
<evidence type="ECO:0000313" key="2">
    <source>
        <dbReference type="EMBL" id="GAP48270.1"/>
    </source>
</evidence>
<dbReference type="AlphaFoldDB" id="A0A0K8PK52"/>
<dbReference type="EMBL" id="DF968255">
    <property type="protein sequence ID" value="GAP48270.1"/>
    <property type="molecule type" value="Genomic_DNA"/>
</dbReference>
<gene>
    <name evidence="2" type="ORF">SAZU_3097</name>
</gene>
<dbReference type="RefSeq" id="WP_059417509.1">
    <property type="nucleotide sequence ID" value="NZ_DF968255.1"/>
</dbReference>
<accession>A0A0K8PK52</accession>
<keyword evidence="1" id="KW-0472">Membrane</keyword>
<evidence type="ECO:0000256" key="1">
    <source>
        <dbReference type="SAM" id="Phobius"/>
    </source>
</evidence>
<keyword evidence="3" id="KW-1185">Reference proteome</keyword>
<name>A0A0K8PK52_STRAJ</name>
<protein>
    <submittedName>
        <fullName evidence="2">Uncharacterized protein</fullName>
    </submittedName>
</protein>
<dbReference type="PATRIC" id="fig|146537.3.peg.3272"/>
<keyword evidence="1" id="KW-1133">Transmembrane helix</keyword>
<proteinExistence type="predicted"/>
<sequence>MASSVAGLCLLPAGWGTDDTGGENRGSAPLLRLLTGAWPVYVMGAASLALLGLAELALRRLSCYSVVMPVITRNWSLGRSIIWLIRVRPPETLRTLGRGAA</sequence>
<dbReference type="Proteomes" id="UP000053859">
    <property type="component" value="Unassembled WGS sequence"/>
</dbReference>
<organism evidence="2 3">
    <name type="scientific">Streptomyces azureus</name>
    <dbReference type="NCBI Taxonomy" id="146537"/>
    <lineage>
        <taxon>Bacteria</taxon>
        <taxon>Bacillati</taxon>
        <taxon>Actinomycetota</taxon>
        <taxon>Actinomycetes</taxon>
        <taxon>Kitasatosporales</taxon>
        <taxon>Streptomycetaceae</taxon>
        <taxon>Streptomyces</taxon>
    </lineage>
</organism>